<organism evidence="13 14">
    <name type="scientific">Clonorchis sinensis</name>
    <name type="common">Chinese liver fluke</name>
    <dbReference type="NCBI Taxonomy" id="79923"/>
    <lineage>
        <taxon>Eukaryota</taxon>
        <taxon>Metazoa</taxon>
        <taxon>Spiralia</taxon>
        <taxon>Lophotrochozoa</taxon>
        <taxon>Platyhelminthes</taxon>
        <taxon>Trematoda</taxon>
        <taxon>Digenea</taxon>
        <taxon>Opisthorchiida</taxon>
        <taxon>Opisthorchiata</taxon>
        <taxon>Opisthorchiidae</taxon>
        <taxon>Clonorchis</taxon>
    </lineage>
</organism>
<evidence type="ECO:0000313" key="13">
    <source>
        <dbReference type="EMBL" id="GAA55430.1"/>
    </source>
</evidence>
<evidence type="ECO:0000259" key="12">
    <source>
        <dbReference type="Pfam" id="PF00999"/>
    </source>
</evidence>
<keyword evidence="4 11" id="KW-1133">Transmembrane helix</keyword>
<evidence type="ECO:0000256" key="6">
    <source>
        <dbReference type="ARBA" id="ARBA00023065"/>
    </source>
</evidence>
<dbReference type="GO" id="GO:0015386">
    <property type="term" value="F:potassium:proton antiporter activity"/>
    <property type="evidence" value="ECO:0007669"/>
    <property type="project" value="TreeGrafter"/>
</dbReference>
<feature type="transmembrane region" description="Helical" evidence="11">
    <location>
        <begin position="508"/>
        <end position="527"/>
    </location>
</feature>
<feature type="transmembrane region" description="Helical" evidence="11">
    <location>
        <begin position="629"/>
        <end position="649"/>
    </location>
</feature>
<keyword evidence="5" id="KW-0915">Sodium</keyword>
<feature type="transmembrane region" description="Helical" evidence="11">
    <location>
        <begin position="670"/>
        <end position="687"/>
    </location>
</feature>
<dbReference type="PANTHER" id="PTHR10110:SF126">
    <property type="entry name" value="NA(+)_H(+) EXCHANGER PROTEIN 7"/>
    <property type="match status" value="1"/>
</dbReference>
<feature type="transmembrane region" description="Helical" evidence="11">
    <location>
        <begin position="764"/>
        <end position="784"/>
    </location>
</feature>
<evidence type="ECO:0000256" key="5">
    <source>
        <dbReference type="ARBA" id="ARBA00023053"/>
    </source>
</evidence>
<evidence type="ECO:0000256" key="8">
    <source>
        <dbReference type="ARBA" id="ARBA00023201"/>
    </source>
</evidence>
<feature type="region of interest" description="Disordered" evidence="10">
    <location>
        <begin position="985"/>
        <end position="1013"/>
    </location>
</feature>
<feature type="transmembrane region" description="Helical" evidence="11">
    <location>
        <begin position="349"/>
        <end position="374"/>
    </location>
</feature>
<feature type="transmembrane region" description="Helical" evidence="11">
    <location>
        <begin position="386"/>
        <end position="419"/>
    </location>
</feature>
<keyword evidence="14" id="KW-1185">Reference proteome</keyword>
<dbReference type="AlphaFoldDB" id="G7YR50"/>
<feature type="transmembrane region" description="Helical" evidence="11">
    <location>
        <begin position="575"/>
        <end position="600"/>
    </location>
</feature>
<feature type="compositionally biased region" description="Polar residues" evidence="10">
    <location>
        <begin position="1001"/>
        <end position="1010"/>
    </location>
</feature>
<evidence type="ECO:0000256" key="9">
    <source>
        <dbReference type="RuleBase" id="RU003722"/>
    </source>
</evidence>
<feature type="transmembrane region" description="Helical" evidence="11">
    <location>
        <begin position="607"/>
        <end position="623"/>
    </location>
</feature>
<sequence>MRISRTVRSNHTAAQLPVTEWFEYSTTGRERSRIRNCLSFVRCTLLMIPTNATKRLHKFRNRYHFSRDAKRIYGKTYYSHASSVVSTVTLVTWTAPGAGEKDPQRGTQQLYPEQASATAPTVTASESGGNSTEAGIYAARWEFHEFAVHITVILFLLVIVLIKMLFHRIPHLTEYVPESLLLITLGGIFGAIVRYGIRVGSFEATVWQLTPELFFTYLLPPIVLESSYSLYNRTFSEYLGVVLIFAVLGTILNFLIIGFTMYGLMLIGAMGEPRDQFDLNGFLLFSSLIVAVDPVAVLAIFQDIGVELSLYYIVFGESLLNDAITVVLYDIMSAFAGAPNITGQQIGIGIASFFTVSFGGLAIGVLVGIASCFITRMKSHLEVFTLVLLAYFSYIMADCVGWSESLLLITLGGIFGAIVRYGIRVGSFEATVWQLTPELFFTYLLPPIVLESSYSLYNRTFSEYLGVVLIFAVLGTILNFLIIGFTMYGLMLIGAMGEPRDQFDLNGFLLFSSLIVAVDPVAVLAIFQDIGVELSLYYIVFGESLLNDAITVVLYDIMSAFAGAPNITGQQIGIGIASFFTVSFGGLAIGVLVGIASCFITRMKSHLEVFTLVLLAYFSYIMADCVGWSGIISMIGCGLVQAAYAFHNLERDSVHLVHKLCKLIAEMSESVIFLFLGIEVLSGHLVWHTGFILWSLVMCLIARALVVFGVTAVVNAVRVDGTKLSLAKQIILVYGGLRGAVAFALAVLIQAKRLGPHGAYSRDVMITATLVIILFTVGFMGLTMKPLVKGLKIRMEGKKKLSLFNVLMSNLFDETLAAVEIITDAKGRNAIRDAFKRWDERYFRRILQREPSTYDEKIMDVYEKIALKLHFAAMQPGKQEVFLNDIPETLKRKYLTKLYFQSTPTSPSSTMFDSGMEDAETQTRVIVVPRQIEAAEFRGMLLSSRKTSIIPHNRRQTNLDEAVSGMVMARTREIQERRKSINRPLGLDNDAYVPEEGQRSVAASRTSSKNQDAKMRRISFWTDCEEPQLPSSEHQYRTDF</sequence>
<feature type="transmembrane region" description="Helical" evidence="11">
    <location>
        <begin position="282"/>
        <end position="301"/>
    </location>
</feature>
<feature type="transmembrane region" description="Helical" evidence="11">
    <location>
        <begin position="534"/>
        <end position="555"/>
    </location>
</feature>
<feature type="domain" description="Cation/H+ exchanger transmembrane" evidence="12">
    <location>
        <begin position="404"/>
        <end position="789"/>
    </location>
</feature>
<evidence type="ECO:0000313" key="14">
    <source>
        <dbReference type="Proteomes" id="UP000008909"/>
    </source>
</evidence>
<keyword evidence="9" id="KW-0050">Antiport</keyword>
<dbReference type="GO" id="GO:0015385">
    <property type="term" value="F:sodium:proton antiporter activity"/>
    <property type="evidence" value="ECO:0007669"/>
    <property type="project" value="InterPro"/>
</dbReference>
<dbReference type="Gene3D" id="6.10.140.1330">
    <property type="match status" value="2"/>
</dbReference>
<reference evidence="13" key="1">
    <citation type="journal article" date="2011" name="Genome Biol.">
        <title>The draft genome of the carcinogenic human liver fluke Clonorchis sinensis.</title>
        <authorList>
            <person name="Wang X."/>
            <person name="Chen W."/>
            <person name="Huang Y."/>
            <person name="Sun J."/>
            <person name="Men J."/>
            <person name="Liu H."/>
            <person name="Luo F."/>
            <person name="Guo L."/>
            <person name="Lv X."/>
            <person name="Deng C."/>
            <person name="Zhou C."/>
            <person name="Fan Y."/>
            <person name="Li X."/>
            <person name="Huang L."/>
            <person name="Hu Y."/>
            <person name="Liang C."/>
            <person name="Hu X."/>
            <person name="Xu J."/>
            <person name="Yu X."/>
        </authorList>
    </citation>
    <scope>NUCLEOTIDE SEQUENCE [LARGE SCALE GENOMIC DNA]</scope>
    <source>
        <strain evidence="13">Henan</strain>
    </source>
</reference>
<feature type="transmembrane region" description="Helical" evidence="11">
    <location>
        <begin position="146"/>
        <end position="166"/>
    </location>
</feature>
<evidence type="ECO:0000256" key="4">
    <source>
        <dbReference type="ARBA" id="ARBA00022989"/>
    </source>
</evidence>
<dbReference type="EMBL" id="DF144013">
    <property type="protein sequence ID" value="GAA55430.1"/>
    <property type="molecule type" value="Genomic_DNA"/>
</dbReference>
<proteinExistence type="inferred from homology"/>
<evidence type="ECO:0000256" key="3">
    <source>
        <dbReference type="ARBA" id="ARBA00022692"/>
    </source>
</evidence>
<feature type="transmembrane region" description="Helical" evidence="11">
    <location>
        <begin position="729"/>
        <end position="749"/>
    </location>
</feature>
<evidence type="ECO:0000256" key="11">
    <source>
        <dbReference type="SAM" id="Phobius"/>
    </source>
</evidence>
<comment type="subcellular location">
    <subcellularLocation>
        <location evidence="1">Membrane</location>
        <topology evidence="1">Multi-pass membrane protein</topology>
    </subcellularLocation>
</comment>
<dbReference type="InterPro" id="IPR018422">
    <property type="entry name" value="Cation/H_exchanger_CPA1"/>
</dbReference>
<dbReference type="InterPro" id="IPR004709">
    <property type="entry name" value="NaH_exchanger"/>
</dbReference>
<keyword evidence="6 9" id="KW-0406">Ion transport</keyword>
<keyword evidence="2 9" id="KW-0813">Transport</keyword>
<gene>
    <name evidence="13" type="ORF">CLF_107902</name>
</gene>
<keyword evidence="3 9" id="KW-0812">Transmembrane</keyword>
<dbReference type="GO" id="GO:0005886">
    <property type="term" value="C:plasma membrane"/>
    <property type="evidence" value="ECO:0007669"/>
    <property type="project" value="TreeGrafter"/>
</dbReference>
<evidence type="ECO:0000256" key="7">
    <source>
        <dbReference type="ARBA" id="ARBA00023136"/>
    </source>
</evidence>
<dbReference type="InterPro" id="IPR006153">
    <property type="entry name" value="Cation/H_exchanger_TM"/>
</dbReference>
<name>G7YR50_CLOSI</name>
<comment type="similarity">
    <text evidence="9">Belongs to the monovalent cation:proton antiporter 1 (CPA1) transporter (TC 2.A.36) family.</text>
</comment>
<dbReference type="PANTHER" id="PTHR10110">
    <property type="entry name" value="SODIUM/HYDROGEN EXCHANGER"/>
    <property type="match status" value="1"/>
</dbReference>
<accession>G7YR50</accession>
<dbReference type="GO" id="GO:0098719">
    <property type="term" value="P:sodium ion import across plasma membrane"/>
    <property type="evidence" value="ECO:0007669"/>
    <property type="project" value="TreeGrafter"/>
</dbReference>
<dbReference type="GO" id="GO:0051453">
    <property type="term" value="P:regulation of intracellular pH"/>
    <property type="evidence" value="ECO:0007669"/>
    <property type="project" value="TreeGrafter"/>
</dbReference>
<evidence type="ECO:0000256" key="10">
    <source>
        <dbReference type="SAM" id="MobiDB-lite"/>
    </source>
</evidence>
<keyword evidence="7 11" id="KW-0472">Membrane</keyword>
<reference key="2">
    <citation type="submission" date="2011-10" db="EMBL/GenBank/DDBJ databases">
        <title>The genome and transcriptome sequence of Clonorchis sinensis provide insights into the carcinogenic liver fluke.</title>
        <authorList>
            <person name="Wang X."/>
            <person name="Huang Y."/>
            <person name="Chen W."/>
            <person name="Liu H."/>
            <person name="Guo L."/>
            <person name="Chen Y."/>
            <person name="Luo F."/>
            <person name="Zhou W."/>
            <person name="Sun J."/>
            <person name="Mao Q."/>
            <person name="Liang P."/>
            <person name="Zhou C."/>
            <person name="Tian Y."/>
            <person name="Men J."/>
            <person name="Lv X."/>
            <person name="Huang L."/>
            <person name="Zhou J."/>
            <person name="Hu Y."/>
            <person name="Li R."/>
            <person name="Zhang F."/>
            <person name="Lei H."/>
            <person name="Li X."/>
            <person name="Hu X."/>
            <person name="Liang C."/>
            <person name="Xu J."/>
            <person name="Wu Z."/>
            <person name="Yu X."/>
        </authorList>
    </citation>
    <scope>NUCLEOTIDE SEQUENCE</scope>
    <source>
        <strain>Henan</strain>
    </source>
</reference>
<feature type="transmembrane region" description="Helical" evidence="11">
    <location>
        <begin position="308"/>
        <end position="329"/>
    </location>
</feature>
<keyword evidence="8 9" id="KW-0739">Sodium transport</keyword>
<dbReference type="Pfam" id="PF00999">
    <property type="entry name" value="Na_H_Exchanger"/>
    <property type="match status" value="1"/>
</dbReference>
<feature type="transmembrane region" description="Helical" evidence="11">
    <location>
        <begin position="693"/>
        <end position="717"/>
    </location>
</feature>
<evidence type="ECO:0000256" key="1">
    <source>
        <dbReference type="ARBA" id="ARBA00004141"/>
    </source>
</evidence>
<dbReference type="NCBIfam" id="TIGR00840">
    <property type="entry name" value="b_cpa1"/>
    <property type="match status" value="1"/>
</dbReference>
<feature type="transmembrane region" description="Helical" evidence="11">
    <location>
        <begin position="238"/>
        <end position="262"/>
    </location>
</feature>
<dbReference type="PRINTS" id="PR01084">
    <property type="entry name" value="NAHEXCHNGR"/>
</dbReference>
<feature type="transmembrane region" description="Helical" evidence="11">
    <location>
        <begin position="464"/>
        <end position="488"/>
    </location>
</feature>
<protein>
    <recommendedName>
        <fullName evidence="9">Sodium/hydrogen exchanger</fullName>
    </recommendedName>
</protein>
<evidence type="ECO:0000256" key="2">
    <source>
        <dbReference type="ARBA" id="ARBA00022448"/>
    </source>
</evidence>
<feature type="transmembrane region" description="Helical" evidence="11">
    <location>
        <begin position="178"/>
        <end position="197"/>
    </location>
</feature>
<dbReference type="Proteomes" id="UP000008909">
    <property type="component" value="Unassembled WGS sequence"/>
</dbReference>